<dbReference type="InterPro" id="IPR013780">
    <property type="entry name" value="Glyco_hydro_b"/>
</dbReference>
<keyword evidence="1" id="KW-0378">Hydrolase</keyword>
<dbReference type="AlphaFoldDB" id="W6Q1V6"/>
<organism evidence="1 2">
    <name type="scientific">Penicillium roqueforti (strain FM164)</name>
    <dbReference type="NCBI Taxonomy" id="1365484"/>
    <lineage>
        <taxon>Eukaryota</taxon>
        <taxon>Fungi</taxon>
        <taxon>Dikarya</taxon>
        <taxon>Ascomycota</taxon>
        <taxon>Pezizomycotina</taxon>
        <taxon>Eurotiomycetes</taxon>
        <taxon>Eurotiomycetidae</taxon>
        <taxon>Eurotiales</taxon>
        <taxon>Aspergillaceae</taxon>
        <taxon>Penicillium</taxon>
    </lineage>
</organism>
<sequence length="134" mass="14406">MEVKLSPSPARQICLGTSTLVKGGLHAKLTSVYITANKSSSCADLDEITSFANAHVSLCSWPQTNKAGSSPVTTVLSKAGLSGSSYTWSTSWSGYSSGTQLMEMYKYHTPRRNDHLAQIPQDSRICSCNVGKRS</sequence>
<gene>
    <name evidence="1" type="ORF">PROQFM164_S02g000120</name>
</gene>
<protein>
    <submittedName>
        <fullName evidence="1">Glycosyl hydrolase, family 13, all-beta</fullName>
    </submittedName>
</protein>
<keyword evidence="2" id="KW-1185">Reference proteome</keyword>
<reference evidence="1" key="1">
    <citation type="journal article" date="2014" name="Nat. Commun.">
        <title>Multiple recent horizontal transfers of a large genomic region in cheese making fungi.</title>
        <authorList>
            <person name="Cheeseman K."/>
            <person name="Ropars J."/>
            <person name="Renault P."/>
            <person name="Dupont J."/>
            <person name="Gouzy J."/>
            <person name="Branca A."/>
            <person name="Abraham A.L."/>
            <person name="Ceppi M."/>
            <person name="Conseiller E."/>
            <person name="Debuchy R."/>
            <person name="Malagnac F."/>
            <person name="Goarin A."/>
            <person name="Silar P."/>
            <person name="Lacoste S."/>
            <person name="Sallet E."/>
            <person name="Bensimon A."/>
            <person name="Giraud T."/>
            <person name="Brygoo Y."/>
        </authorList>
    </citation>
    <scope>NUCLEOTIDE SEQUENCE [LARGE SCALE GENOMIC DNA]</scope>
    <source>
        <strain evidence="1">FM164</strain>
    </source>
</reference>
<evidence type="ECO:0000313" key="1">
    <source>
        <dbReference type="EMBL" id="CDM29971.1"/>
    </source>
</evidence>
<name>W6Q1V6_PENRF</name>
<accession>W6Q1V6</accession>
<evidence type="ECO:0000313" key="2">
    <source>
        <dbReference type="Proteomes" id="UP000030686"/>
    </source>
</evidence>
<dbReference type="Gene3D" id="2.60.40.1180">
    <property type="entry name" value="Golgi alpha-mannosidase II"/>
    <property type="match status" value="1"/>
</dbReference>
<dbReference type="EMBL" id="HG792016">
    <property type="protein sequence ID" value="CDM29971.1"/>
    <property type="molecule type" value="Genomic_DNA"/>
</dbReference>
<dbReference type="GO" id="GO:0016787">
    <property type="term" value="F:hydrolase activity"/>
    <property type="evidence" value="ECO:0007669"/>
    <property type="project" value="UniProtKB-KW"/>
</dbReference>
<dbReference type="SUPFAM" id="SSF51011">
    <property type="entry name" value="Glycosyl hydrolase domain"/>
    <property type="match status" value="1"/>
</dbReference>
<proteinExistence type="predicted"/>
<dbReference type="Proteomes" id="UP000030686">
    <property type="component" value="Unassembled WGS sequence"/>
</dbReference>